<keyword evidence="7" id="KW-0539">Nucleus</keyword>
<comment type="subcellular location">
    <subcellularLocation>
        <location evidence="1">Nucleus</location>
    </subcellularLocation>
</comment>
<evidence type="ECO:0000256" key="3">
    <source>
        <dbReference type="ARBA" id="ARBA00022771"/>
    </source>
</evidence>
<keyword evidence="5" id="KW-0805">Transcription regulation</keyword>
<dbReference type="SUPFAM" id="SSF56219">
    <property type="entry name" value="DNase I-like"/>
    <property type="match status" value="1"/>
</dbReference>
<dbReference type="InterPro" id="IPR013087">
    <property type="entry name" value="Znf_C2H2_type"/>
</dbReference>
<comment type="caution">
    <text evidence="13">The sequence shown here is derived from an EMBL/GenBank/DDBJ whole genome shotgun (WGS) entry which is preliminary data.</text>
</comment>
<feature type="compositionally biased region" description="Basic and acidic residues" evidence="10">
    <location>
        <begin position="516"/>
        <end position="528"/>
    </location>
</feature>
<keyword evidence="3 8" id="KW-0863">Zinc-finger</keyword>
<dbReference type="InterPro" id="IPR035979">
    <property type="entry name" value="RBD_domain_sf"/>
</dbReference>
<dbReference type="PROSITE" id="PS50102">
    <property type="entry name" value="RRM"/>
    <property type="match status" value="1"/>
</dbReference>
<reference evidence="13" key="1">
    <citation type="submission" date="2022-02" db="EMBL/GenBank/DDBJ databases">
        <authorList>
            <person name="Henning P.M."/>
            <person name="McCubbin A.G."/>
            <person name="Shore J.S."/>
        </authorList>
    </citation>
    <scope>NUCLEOTIDE SEQUENCE</scope>
    <source>
        <strain evidence="13">F60SS</strain>
        <tissue evidence="13">Leaves</tissue>
    </source>
</reference>
<dbReference type="PROSITE" id="PS50157">
    <property type="entry name" value="ZINC_FINGER_C2H2_2"/>
    <property type="match status" value="1"/>
</dbReference>
<dbReference type="PANTHER" id="PTHR45801">
    <property type="entry name" value="OS07G0101800 PROTEIN"/>
    <property type="match status" value="1"/>
</dbReference>
<feature type="compositionally biased region" description="Basic and acidic residues" evidence="10">
    <location>
        <begin position="276"/>
        <end position="291"/>
    </location>
</feature>
<keyword evidence="6" id="KW-0804">Transcription</keyword>
<evidence type="ECO:0000256" key="5">
    <source>
        <dbReference type="ARBA" id="ARBA00023015"/>
    </source>
</evidence>
<evidence type="ECO:0000256" key="6">
    <source>
        <dbReference type="ARBA" id="ARBA00023163"/>
    </source>
</evidence>
<dbReference type="InterPro" id="IPR000504">
    <property type="entry name" value="RRM_dom"/>
</dbReference>
<evidence type="ECO:0000256" key="1">
    <source>
        <dbReference type="ARBA" id="ARBA00004123"/>
    </source>
</evidence>
<organism evidence="13 14">
    <name type="scientific">Turnera subulata</name>
    <dbReference type="NCBI Taxonomy" id="218843"/>
    <lineage>
        <taxon>Eukaryota</taxon>
        <taxon>Viridiplantae</taxon>
        <taxon>Streptophyta</taxon>
        <taxon>Embryophyta</taxon>
        <taxon>Tracheophyta</taxon>
        <taxon>Spermatophyta</taxon>
        <taxon>Magnoliopsida</taxon>
        <taxon>eudicotyledons</taxon>
        <taxon>Gunneridae</taxon>
        <taxon>Pentapetalae</taxon>
        <taxon>rosids</taxon>
        <taxon>fabids</taxon>
        <taxon>Malpighiales</taxon>
        <taxon>Passifloraceae</taxon>
        <taxon>Turnera</taxon>
    </lineage>
</organism>
<dbReference type="OrthoDB" id="998068at2759"/>
<dbReference type="InterPro" id="IPR036691">
    <property type="entry name" value="Endo/exonu/phosph_ase_sf"/>
</dbReference>
<evidence type="ECO:0000256" key="8">
    <source>
        <dbReference type="PROSITE-ProRule" id="PRU00042"/>
    </source>
</evidence>
<protein>
    <recommendedName>
        <fullName evidence="15">C2H2-type domain-containing protein</fullName>
    </recommendedName>
</protein>
<keyword evidence="4" id="KW-0862">Zinc</keyword>
<feature type="compositionally biased region" description="Basic residues" evidence="10">
    <location>
        <begin position="529"/>
        <end position="542"/>
    </location>
</feature>
<evidence type="ECO:0000259" key="11">
    <source>
        <dbReference type="PROSITE" id="PS50102"/>
    </source>
</evidence>
<feature type="domain" description="C2H2-type" evidence="12">
    <location>
        <begin position="494"/>
        <end position="521"/>
    </location>
</feature>
<dbReference type="Pfam" id="PF00076">
    <property type="entry name" value="RRM_1"/>
    <property type="match status" value="1"/>
</dbReference>
<dbReference type="InterPro" id="IPR012677">
    <property type="entry name" value="Nucleotide-bd_a/b_plait_sf"/>
</dbReference>
<accession>A0A9Q0FP52</accession>
<feature type="region of interest" description="Disordered" evidence="10">
    <location>
        <begin position="263"/>
        <end position="291"/>
    </location>
</feature>
<dbReference type="PANTHER" id="PTHR45801:SF107">
    <property type="entry name" value="TRANSCRIPTIONAL REGULATOR SUPERMAN-LIKE"/>
    <property type="match status" value="1"/>
</dbReference>
<evidence type="ECO:0000256" key="2">
    <source>
        <dbReference type="ARBA" id="ARBA00022723"/>
    </source>
</evidence>
<dbReference type="AlphaFoldDB" id="A0A9Q0FP52"/>
<dbReference type="EMBL" id="JAKUCV010004539">
    <property type="protein sequence ID" value="KAJ4835032.1"/>
    <property type="molecule type" value="Genomic_DNA"/>
</dbReference>
<keyword evidence="9" id="KW-0694">RNA-binding</keyword>
<evidence type="ECO:0000256" key="7">
    <source>
        <dbReference type="ARBA" id="ARBA00023242"/>
    </source>
</evidence>
<proteinExistence type="predicted"/>
<dbReference type="GO" id="GO:0008270">
    <property type="term" value="F:zinc ion binding"/>
    <property type="evidence" value="ECO:0007669"/>
    <property type="project" value="UniProtKB-KW"/>
</dbReference>
<sequence length="676" mass="76546">MDVHRILSKYGEVIDVYVPRKRNREGRRFGFVRFRGVGDINRLLYDVNKIHIEDGVIRANIAKDRSQQRDKKLLPTRAPNTHRLETGMNRSYATAARGTSIRGTALSQFLQQHHDWIQLWFVSLTPWQTGNRARNRRYWIEATEQRKHLGAAMLEILTTQGGFINKELQVSVMGASCKVDVQEVGGERREKAMGVSPSTNLSFEMVNSGDTPVEGATEYEQRLARAISSARVITRRKYKKLNTKGSFTSSDSLVDENIRQVNKRLSQTRPSSSETSESREQECLTPDQKARNTREQECLTAGILRGAFSTAKHRHLRSLIFAHRAGIVFLCETRLQAISEPWCRRLWSPPNLQFVSVDSVGLSGGLLMMWDGDEFRYERMEQSERWILVEGLLVQSNTYGVICCVYAPELLGKFCLLKKMSMMRIALAQWNINTFGNVDQQIQALQKDVDEKELQFEQLYIFHYFSWKPTMKRNNSSSCDSEESVTSAYRCGNYMCNLCTRAFQTAFALGGHRNAHRSEKASKQDAPKPKKATGAKPKRAVPARRAAAEKGKGIQVAPAPMVKLEPNGDGFVYGGPPRPSSRGVLKINPPKVNHGSNRAHPYHYVRQVMIKNNNKAAFARKQVSKLPIYSLYPMSSESENTLEDHNNLGDKDGGAEVNSKCKKEELDLELRLGLPV</sequence>
<evidence type="ECO:0000256" key="4">
    <source>
        <dbReference type="ARBA" id="ARBA00022833"/>
    </source>
</evidence>
<evidence type="ECO:0000313" key="13">
    <source>
        <dbReference type="EMBL" id="KAJ4835032.1"/>
    </source>
</evidence>
<dbReference type="SUPFAM" id="SSF54928">
    <property type="entry name" value="RNA-binding domain, RBD"/>
    <property type="match status" value="1"/>
</dbReference>
<keyword evidence="2" id="KW-0479">Metal-binding</keyword>
<evidence type="ECO:0008006" key="15">
    <source>
        <dbReference type="Google" id="ProtNLM"/>
    </source>
</evidence>
<dbReference type="InterPro" id="IPR052426">
    <property type="entry name" value="Plant_dev_regulator"/>
</dbReference>
<evidence type="ECO:0000256" key="10">
    <source>
        <dbReference type="SAM" id="MobiDB-lite"/>
    </source>
</evidence>
<dbReference type="PROSITE" id="PS00028">
    <property type="entry name" value="ZINC_FINGER_C2H2_1"/>
    <property type="match status" value="1"/>
</dbReference>
<reference evidence="13" key="2">
    <citation type="journal article" date="2023" name="Plants (Basel)">
        <title>Annotation of the Turnera subulata (Passifloraceae) Draft Genome Reveals the S-Locus Evolved after the Divergence of Turneroideae from Passifloroideae in a Stepwise Manner.</title>
        <authorList>
            <person name="Henning P.M."/>
            <person name="Roalson E.H."/>
            <person name="Mir W."/>
            <person name="McCubbin A.G."/>
            <person name="Shore J.S."/>
        </authorList>
    </citation>
    <scope>NUCLEOTIDE SEQUENCE</scope>
    <source>
        <strain evidence="13">F60SS</strain>
    </source>
</reference>
<name>A0A9Q0FP52_9ROSI</name>
<dbReference type="Proteomes" id="UP001141552">
    <property type="component" value="Unassembled WGS sequence"/>
</dbReference>
<dbReference type="Gene3D" id="3.30.70.330">
    <property type="match status" value="1"/>
</dbReference>
<dbReference type="GO" id="GO:0005634">
    <property type="term" value="C:nucleus"/>
    <property type="evidence" value="ECO:0007669"/>
    <property type="project" value="UniProtKB-SubCell"/>
</dbReference>
<evidence type="ECO:0000256" key="9">
    <source>
        <dbReference type="PROSITE-ProRule" id="PRU00176"/>
    </source>
</evidence>
<feature type="region of interest" description="Disordered" evidence="10">
    <location>
        <begin position="514"/>
        <end position="553"/>
    </location>
</feature>
<keyword evidence="14" id="KW-1185">Reference proteome</keyword>
<feature type="domain" description="RRM" evidence="11">
    <location>
        <begin position="1"/>
        <end position="64"/>
    </location>
</feature>
<evidence type="ECO:0000259" key="12">
    <source>
        <dbReference type="PROSITE" id="PS50157"/>
    </source>
</evidence>
<dbReference type="GO" id="GO:0003723">
    <property type="term" value="F:RNA binding"/>
    <property type="evidence" value="ECO:0007669"/>
    <property type="project" value="UniProtKB-UniRule"/>
</dbReference>
<gene>
    <name evidence="13" type="ORF">Tsubulata_026439</name>
</gene>
<evidence type="ECO:0000313" key="14">
    <source>
        <dbReference type="Proteomes" id="UP001141552"/>
    </source>
</evidence>